<feature type="compositionally biased region" description="Polar residues" evidence="1">
    <location>
        <begin position="709"/>
        <end position="718"/>
    </location>
</feature>
<feature type="region of interest" description="Disordered" evidence="1">
    <location>
        <begin position="159"/>
        <end position="192"/>
    </location>
</feature>
<protein>
    <submittedName>
        <fullName evidence="2">Uncharacterized protein</fullName>
    </submittedName>
</protein>
<feature type="compositionally biased region" description="Acidic residues" evidence="1">
    <location>
        <begin position="541"/>
        <end position="557"/>
    </location>
</feature>
<dbReference type="AlphaFoldDB" id="A0A423WJ49"/>
<accession>A0A423WJ49</accession>
<organism evidence="2 3">
    <name type="scientific">Cytospora chrysosperma</name>
    <name type="common">Cytospora canker fungus</name>
    <name type="synonym">Sphaeria chrysosperma</name>
    <dbReference type="NCBI Taxonomy" id="252740"/>
    <lineage>
        <taxon>Eukaryota</taxon>
        <taxon>Fungi</taxon>
        <taxon>Dikarya</taxon>
        <taxon>Ascomycota</taxon>
        <taxon>Pezizomycotina</taxon>
        <taxon>Sordariomycetes</taxon>
        <taxon>Sordariomycetidae</taxon>
        <taxon>Diaporthales</taxon>
        <taxon>Cytosporaceae</taxon>
        <taxon>Cytospora</taxon>
    </lineage>
</organism>
<reference evidence="2 3" key="1">
    <citation type="submission" date="2015-09" db="EMBL/GenBank/DDBJ databases">
        <title>Host preference determinants of Valsa canker pathogens revealed by comparative genomics.</title>
        <authorList>
            <person name="Yin Z."/>
            <person name="Huang L."/>
        </authorList>
    </citation>
    <scope>NUCLEOTIDE SEQUENCE [LARGE SCALE GENOMIC DNA]</scope>
    <source>
        <strain evidence="2 3">YSFL</strain>
    </source>
</reference>
<sequence length="837" mass="93524">MDPHHFDEGRPEPSEGRESPMFVPQENEGGSPDTSDGSESTTSAPAMQDPADQEGPDINPNADASEVDDRDDGQWEFEEQSSDEQDGEKDGEQGEQEDNDEYTAGKGNSGQRFFGGHCSDACKERHLMMTERIEKKDITIATKDTMIEKLKDTIRRYEKQLRDNGIVPDGKPGRPQDRPKRDGGSRSKTPTWPNMVRLSIKGLLPYDKAWKQSQRELNMPVNRATTHPNIRLVARDADQAMHINSQQSSPVIPEAPLPGLKDSRFSFDDLPREVLFRILQELLWFDGSLVHCFSRLDPYVAPVDFPDAQELGDNQTGIRGRFFISADKRVPLSLTHDTNVELTWVGGKCLSFDTSEKGGARMNMRTMSLTWFCDTSNLKTLVIHITETSKDYIRRRYEPIATKLYMKGKTAGQPNARMTRALRCCHGMDYIYQLRGLYWLHVYDLDKTVLTMERHPVRDSSFVIDLQRVVTQAKVPSRAENSSLPNLKHLFSEEGWKPASLDFEVIGQVFSEETGYDLRENDLDNDATSSRGTLSPSPPPEESDDDGSDDGGSEDGSDGLKSVSPGPDLPTPPSSTRRRMHRNTTPAPARVEIWDLDDESEGHAEHGEEEESDQDTGDGQETDDDDKRSINTDIIHFIEMVPRARSEGGHVSHISNDIYQRVVSRMPKPIIIEDDEDEDEVQEIPKPAQRRSTQTPGLFMTPHPWEPVGTSSGRQTADLTAEPELGPLGRDRSRGTTDSGGLFVRQSHSESNSSPTPVSRGASVQIDLTLSDDEDETTDHGKASHQKKDDDYENKASHGTLPMGEPRGVKRPRSSNTAASEPTDSHKRQMADARCSL</sequence>
<feature type="compositionally biased region" description="Basic and acidic residues" evidence="1">
    <location>
        <begin position="1"/>
        <end position="18"/>
    </location>
</feature>
<keyword evidence="3" id="KW-1185">Reference proteome</keyword>
<gene>
    <name evidence="2" type="ORF">VSDG_01415</name>
</gene>
<dbReference type="OrthoDB" id="3439669at2759"/>
<evidence type="ECO:0000256" key="1">
    <source>
        <dbReference type="SAM" id="MobiDB-lite"/>
    </source>
</evidence>
<name>A0A423WJ49_CYTCH</name>
<comment type="caution">
    <text evidence="2">The sequence shown here is derived from an EMBL/GenBank/DDBJ whole genome shotgun (WGS) entry which is preliminary data.</text>
</comment>
<feature type="region of interest" description="Disordered" evidence="1">
    <location>
        <begin position="1"/>
        <end position="114"/>
    </location>
</feature>
<feature type="compositionally biased region" description="Acidic residues" evidence="1">
    <location>
        <begin position="65"/>
        <end position="101"/>
    </location>
</feature>
<feature type="compositionally biased region" description="Acidic residues" evidence="1">
    <location>
        <begin position="607"/>
        <end position="624"/>
    </location>
</feature>
<evidence type="ECO:0000313" key="2">
    <source>
        <dbReference type="EMBL" id="ROW03386.1"/>
    </source>
</evidence>
<evidence type="ECO:0000313" key="3">
    <source>
        <dbReference type="Proteomes" id="UP000284375"/>
    </source>
</evidence>
<feature type="compositionally biased region" description="Acidic residues" evidence="1">
    <location>
        <begin position="672"/>
        <end position="682"/>
    </location>
</feature>
<feature type="region of interest" description="Disordered" evidence="1">
    <location>
        <begin position="671"/>
        <end position="837"/>
    </location>
</feature>
<dbReference type="STRING" id="252740.A0A423WJ49"/>
<feature type="compositionally biased region" description="Basic and acidic residues" evidence="1">
    <location>
        <begin position="171"/>
        <end position="185"/>
    </location>
</feature>
<feature type="compositionally biased region" description="Basic and acidic residues" evidence="1">
    <location>
        <begin position="778"/>
        <end position="796"/>
    </location>
</feature>
<feature type="compositionally biased region" description="Polar residues" evidence="1">
    <location>
        <begin position="32"/>
        <end position="45"/>
    </location>
</feature>
<proteinExistence type="predicted"/>
<dbReference type="EMBL" id="LJZO01000003">
    <property type="protein sequence ID" value="ROW03386.1"/>
    <property type="molecule type" value="Genomic_DNA"/>
</dbReference>
<feature type="region of interest" description="Disordered" evidence="1">
    <location>
        <begin position="516"/>
        <end position="633"/>
    </location>
</feature>
<dbReference type="Proteomes" id="UP000284375">
    <property type="component" value="Unassembled WGS sequence"/>
</dbReference>